<feature type="compositionally biased region" description="Polar residues" evidence="1">
    <location>
        <begin position="9"/>
        <end position="22"/>
    </location>
</feature>
<dbReference type="AlphaFoldDB" id="A0AAF0IFJ4"/>
<evidence type="ECO:0000313" key="3">
    <source>
        <dbReference type="Proteomes" id="UP001219355"/>
    </source>
</evidence>
<evidence type="ECO:0000313" key="2">
    <source>
        <dbReference type="EMBL" id="WEW54716.1"/>
    </source>
</evidence>
<dbReference type="Proteomes" id="UP001219355">
    <property type="component" value="Chromosome 1"/>
</dbReference>
<reference evidence="2" key="1">
    <citation type="submission" date="2023-03" db="EMBL/GenBank/DDBJ databases">
        <title>Emydomyces testavorans Genome Sequence.</title>
        <authorList>
            <person name="Hoyer L."/>
        </authorList>
    </citation>
    <scope>NUCLEOTIDE SEQUENCE</scope>
    <source>
        <strain evidence="2">16-2883</strain>
    </source>
</reference>
<sequence>MSKADIPSTGATRQSGNWYQGRTNKKVKARLRDKVYPSFSPMLAVDLTVKKDKRTRKQADSYGSNSHMAHRWDNSKDILGLNAFDHESVQDGYNNSVVKGDGYNWSAGYIGYHSHDNDNIVYDESNLAYASYQQHYCYYPVNPWYGYWPYDTYAPMTSNGEFEAPTATAEAFRLRAEAPEFIPAGQPFPSSDLDVASHIDAPAQTDATSVVKDAAEAPIYKRYATI</sequence>
<protein>
    <submittedName>
        <fullName evidence="2">Uncharacterized protein</fullName>
    </submittedName>
</protein>
<proteinExistence type="predicted"/>
<name>A0AAF0IFJ4_9EURO</name>
<gene>
    <name evidence="2" type="ORF">PRK78_000139</name>
</gene>
<keyword evidence="3" id="KW-1185">Reference proteome</keyword>
<evidence type="ECO:0000256" key="1">
    <source>
        <dbReference type="SAM" id="MobiDB-lite"/>
    </source>
</evidence>
<organism evidence="2 3">
    <name type="scientific">Emydomyces testavorans</name>
    <dbReference type="NCBI Taxonomy" id="2070801"/>
    <lineage>
        <taxon>Eukaryota</taxon>
        <taxon>Fungi</taxon>
        <taxon>Dikarya</taxon>
        <taxon>Ascomycota</taxon>
        <taxon>Pezizomycotina</taxon>
        <taxon>Eurotiomycetes</taxon>
        <taxon>Eurotiomycetidae</taxon>
        <taxon>Onygenales</taxon>
        <taxon>Nannizziopsiaceae</taxon>
        <taxon>Emydomyces</taxon>
    </lineage>
</organism>
<feature type="region of interest" description="Disordered" evidence="1">
    <location>
        <begin position="1"/>
        <end position="24"/>
    </location>
</feature>
<accession>A0AAF0IFJ4</accession>
<dbReference type="EMBL" id="CP120627">
    <property type="protein sequence ID" value="WEW54716.1"/>
    <property type="molecule type" value="Genomic_DNA"/>
</dbReference>